<organism evidence="1">
    <name type="scientific">Schistocephalus solidus</name>
    <name type="common">Tapeworm</name>
    <dbReference type="NCBI Taxonomy" id="70667"/>
    <lineage>
        <taxon>Eukaryota</taxon>
        <taxon>Metazoa</taxon>
        <taxon>Spiralia</taxon>
        <taxon>Lophotrochozoa</taxon>
        <taxon>Platyhelminthes</taxon>
        <taxon>Cestoda</taxon>
        <taxon>Eucestoda</taxon>
        <taxon>Diphyllobothriidea</taxon>
        <taxon>Diphyllobothriidae</taxon>
        <taxon>Schistocephalus</taxon>
    </lineage>
</organism>
<reference evidence="1" key="1">
    <citation type="submission" date="2016-01" db="EMBL/GenBank/DDBJ databases">
        <title>Reference transcriptome for the parasite Schistocephalus solidus: insights into the molecular evolution of parasitism.</title>
        <authorList>
            <person name="Hebert F.O."/>
            <person name="Grambauer S."/>
            <person name="Barber I."/>
            <person name="Landry C.R."/>
            <person name="Aubin-Horth N."/>
        </authorList>
    </citation>
    <scope>NUCLEOTIDE SEQUENCE</scope>
</reference>
<sequence length="155" mass="17148">RRIPKIQTPPICLAETCRASFLVDVLFDASKWVPAPDREQQNLARETGAQTTSVVFLERREISSLYCCSEFGLPRLRCSRCTSPEGRSLSSGDQLPPVFAHLPRAKPSYGTSMATCNSWQLSPSPTPIFKVKLSSVDAPNLNPNNPIHPFCVVFV</sequence>
<dbReference type="AlphaFoldDB" id="A0A0X3PSJ3"/>
<name>A0A0X3PSJ3_SCHSO</name>
<protein>
    <submittedName>
        <fullName evidence="1">Uncharacterized protein</fullName>
    </submittedName>
</protein>
<proteinExistence type="predicted"/>
<feature type="non-terminal residue" evidence="1">
    <location>
        <position position="1"/>
    </location>
</feature>
<dbReference type="EMBL" id="GEEE01008737">
    <property type="protein sequence ID" value="JAP54488.1"/>
    <property type="molecule type" value="Transcribed_RNA"/>
</dbReference>
<gene>
    <name evidence="1" type="ORF">TR149326</name>
</gene>
<accession>A0A0X3PSJ3</accession>
<evidence type="ECO:0000313" key="1">
    <source>
        <dbReference type="EMBL" id="JAP54488.1"/>
    </source>
</evidence>